<reference evidence="1 2" key="1">
    <citation type="journal article" date="2020" name="Mol. Plant">
        <title>The Chromosome-Based Rubber Tree Genome Provides New Insights into Spurge Genome Evolution and Rubber Biosynthesis.</title>
        <authorList>
            <person name="Liu J."/>
            <person name="Shi C."/>
            <person name="Shi C.C."/>
            <person name="Li W."/>
            <person name="Zhang Q.J."/>
            <person name="Zhang Y."/>
            <person name="Li K."/>
            <person name="Lu H.F."/>
            <person name="Shi C."/>
            <person name="Zhu S.T."/>
            <person name="Xiao Z.Y."/>
            <person name="Nan H."/>
            <person name="Yue Y."/>
            <person name="Zhu X.G."/>
            <person name="Wu Y."/>
            <person name="Hong X.N."/>
            <person name="Fan G.Y."/>
            <person name="Tong Y."/>
            <person name="Zhang D."/>
            <person name="Mao C.L."/>
            <person name="Liu Y.L."/>
            <person name="Hao S.J."/>
            <person name="Liu W.Q."/>
            <person name="Lv M.Q."/>
            <person name="Zhang H.B."/>
            <person name="Liu Y."/>
            <person name="Hu-Tang G.R."/>
            <person name="Wang J.P."/>
            <person name="Wang J.H."/>
            <person name="Sun Y.H."/>
            <person name="Ni S.B."/>
            <person name="Chen W.B."/>
            <person name="Zhang X.C."/>
            <person name="Jiao Y.N."/>
            <person name="Eichler E.E."/>
            <person name="Li G.H."/>
            <person name="Liu X."/>
            <person name="Gao L.Z."/>
        </authorList>
    </citation>
    <scope>NUCLEOTIDE SEQUENCE [LARGE SCALE GENOMIC DNA]</scope>
    <source>
        <strain evidence="2">cv. GT1</strain>
        <tissue evidence="1">Leaf</tissue>
    </source>
</reference>
<gene>
    <name evidence="1" type="ORF">GH714_032683</name>
</gene>
<dbReference type="AlphaFoldDB" id="A0A6A6K8Y8"/>
<keyword evidence="2" id="KW-1185">Reference proteome</keyword>
<protein>
    <submittedName>
        <fullName evidence="1">Uncharacterized protein</fullName>
    </submittedName>
</protein>
<accession>A0A6A6K8Y8</accession>
<name>A0A6A6K8Y8_HEVBR</name>
<comment type="caution">
    <text evidence="1">The sequence shown here is derived from an EMBL/GenBank/DDBJ whole genome shotgun (WGS) entry which is preliminary data.</text>
</comment>
<organism evidence="1 2">
    <name type="scientific">Hevea brasiliensis</name>
    <name type="common">Para rubber tree</name>
    <name type="synonym">Siphonia brasiliensis</name>
    <dbReference type="NCBI Taxonomy" id="3981"/>
    <lineage>
        <taxon>Eukaryota</taxon>
        <taxon>Viridiplantae</taxon>
        <taxon>Streptophyta</taxon>
        <taxon>Embryophyta</taxon>
        <taxon>Tracheophyta</taxon>
        <taxon>Spermatophyta</taxon>
        <taxon>Magnoliopsida</taxon>
        <taxon>eudicotyledons</taxon>
        <taxon>Gunneridae</taxon>
        <taxon>Pentapetalae</taxon>
        <taxon>rosids</taxon>
        <taxon>fabids</taxon>
        <taxon>Malpighiales</taxon>
        <taxon>Euphorbiaceae</taxon>
        <taxon>Crotonoideae</taxon>
        <taxon>Micrandreae</taxon>
        <taxon>Hevea</taxon>
    </lineage>
</organism>
<dbReference type="Proteomes" id="UP000467840">
    <property type="component" value="Chromosome 12"/>
</dbReference>
<evidence type="ECO:0000313" key="2">
    <source>
        <dbReference type="Proteomes" id="UP000467840"/>
    </source>
</evidence>
<evidence type="ECO:0000313" key="1">
    <source>
        <dbReference type="EMBL" id="KAF2284934.1"/>
    </source>
</evidence>
<sequence>MLLKDRFLFSFSKIFPGEYVARYYSYDRDMKLYKEDICGKEYWNFGDHVSYNPQEDEFEIWSRQKMCPLRCYNLLLLKKNELEFGEIEEENVIQLMDDFCITNVYENDNNGGINDPVFALYIQRFDEDGYRFSKQLTRSLPRFILKDKNDFKGRKYYD</sequence>
<dbReference type="EMBL" id="JAAGAX010000018">
    <property type="protein sequence ID" value="KAF2284934.1"/>
    <property type="molecule type" value="Genomic_DNA"/>
</dbReference>
<proteinExistence type="predicted"/>